<proteinExistence type="predicted"/>
<protein>
    <submittedName>
        <fullName evidence="2">Uncharacterized protein</fullName>
    </submittedName>
</protein>
<dbReference type="AlphaFoldDB" id="A0A845SLH6"/>
<evidence type="ECO:0000256" key="1">
    <source>
        <dbReference type="SAM" id="Phobius"/>
    </source>
</evidence>
<organism evidence="2 3">
    <name type="scientific">Acerihabitans arboris</name>
    <dbReference type="NCBI Taxonomy" id="2691583"/>
    <lineage>
        <taxon>Bacteria</taxon>
        <taxon>Pseudomonadati</taxon>
        <taxon>Pseudomonadota</taxon>
        <taxon>Gammaproteobacteria</taxon>
        <taxon>Enterobacterales</taxon>
        <taxon>Pectobacteriaceae</taxon>
        <taxon>Acerihabitans</taxon>
    </lineage>
</organism>
<keyword evidence="1" id="KW-0812">Transmembrane</keyword>
<keyword evidence="1" id="KW-1133">Transmembrane helix</keyword>
<accession>A0A845SLH6</accession>
<gene>
    <name evidence="2" type="ORF">GRH90_15945</name>
</gene>
<feature type="transmembrane region" description="Helical" evidence="1">
    <location>
        <begin position="33"/>
        <end position="52"/>
    </location>
</feature>
<name>A0A845SLH6_9GAMM</name>
<reference evidence="2 3" key="1">
    <citation type="submission" date="2019-12" db="EMBL/GenBank/DDBJ databases">
        <authorList>
            <person name="Lee S.D."/>
        </authorList>
    </citation>
    <scope>NUCLEOTIDE SEQUENCE [LARGE SCALE GENOMIC DNA]</scope>
    <source>
        <strain evidence="2 3">SAP-6</strain>
    </source>
</reference>
<keyword evidence="3" id="KW-1185">Reference proteome</keyword>
<sequence>MKNDTGITALTTVCWAALCAVLATTITSSFFTLQSLLILSILFLAPLLLRPVSCMMSRFRKPVFLLIKKRNRYWLHLNPWLSTGRPSLRCLSLLWQSLLATIRLSLDDSALPVVMSSHLFGPNRIARLRRYFPARHYLFHVIKRPVGRTERVGLQIDTWLREWRWFTPAERGAVVVIRRRKELSPTDK</sequence>
<dbReference type="RefSeq" id="WP_162366949.1">
    <property type="nucleotide sequence ID" value="NZ_WUBS01000011.1"/>
</dbReference>
<evidence type="ECO:0000313" key="3">
    <source>
        <dbReference type="Proteomes" id="UP000461443"/>
    </source>
</evidence>
<dbReference type="EMBL" id="WUBS01000011">
    <property type="protein sequence ID" value="NDL64232.1"/>
    <property type="molecule type" value="Genomic_DNA"/>
</dbReference>
<evidence type="ECO:0000313" key="2">
    <source>
        <dbReference type="EMBL" id="NDL64232.1"/>
    </source>
</evidence>
<reference evidence="2 3" key="2">
    <citation type="submission" date="2020-02" db="EMBL/GenBank/DDBJ databases">
        <title>The new genus of Enterobacteriales.</title>
        <authorList>
            <person name="Kim I.S."/>
        </authorList>
    </citation>
    <scope>NUCLEOTIDE SEQUENCE [LARGE SCALE GENOMIC DNA]</scope>
    <source>
        <strain evidence="2 3">SAP-6</strain>
    </source>
</reference>
<dbReference type="Proteomes" id="UP000461443">
    <property type="component" value="Unassembled WGS sequence"/>
</dbReference>
<comment type="caution">
    <text evidence="2">The sequence shown here is derived from an EMBL/GenBank/DDBJ whole genome shotgun (WGS) entry which is preliminary data.</text>
</comment>
<keyword evidence="1" id="KW-0472">Membrane</keyword>